<evidence type="ECO:0000256" key="1">
    <source>
        <dbReference type="PROSITE-ProRule" id="PRU00042"/>
    </source>
</evidence>
<comment type="caution">
    <text evidence="3">The sequence shown here is derived from an EMBL/GenBank/DDBJ whole genome shotgun (WGS) entry which is preliminary data.</text>
</comment>
<dbReference type="InterPro" id="IPR013087">
    <property type="entry name" value="Znf_C2H2_type"/>
</dbReference>
<keyword evidence="1" id="KW-0863">Zinc-finger</keyword>
<proteinExistence type="predicted"/>
<evidence type="ECO:0000313" key="3">
    <source>
        <dbReference type="EMBL" id="CAG8852947.1"/>
    </source>
</evidence>
<keyword evidence="1" id="KW-0479">Metal-binding</keyword>
<accession>A0ABN7XCL7</accession>
<organism evidence="3 4">
    <name type="scientific">Gigaspora margarita</name>
    <dbReference type="NCBI Taxonomy" id="4874"/>
    <lineage>
        <taxon>Eukaryota</taxon>
        <taxon>Fungi</taxon>
        <taxon>Fungi incertae sedis</taxon>
        <taxon>Mucoromycota</taxon>
        <taxon>Glomeromycotina</taxon>
        <taxon>Glomeromycetes</taxon>
        <taxon>Diversisporales</taxon>
        <taxon>Gigasporaceae</taxon>
        <taxon>Gigaspora</taxon>
    </lineage>
</organism>
<feature type="domain" description="C2H2-type" evidence="2">
    <location>
        <begin position="21"/>
        <end position="44"/>
    </location>
</feature>
<dbReference type="PROSITE" id="PS00028">
    <property type="entry name" value="ZINC_FINGER_C2H2_1"/>
    <property type="match status" value="1"/>
</dbReference>
<dbReference type="PROSITE" id="PS50157">
    <property type="entry name" value="ZINC_FINGER_C2H2_2"/>
    <property type="match status" value="1"/>
</dbReference>
<sequence length="82" mass="9398">MPPQRRYLGGNKLVKTTGNKFKCPNCPNNFNSYTEVVNHVKEIHQTTLLGAIYLQDSKQAGHLLFKEDRIKKSRAENLIDLL</sequence>
<feature type="non-terminal residue" evidence="3">
    <location>
        <position position="82"/>
    </location>
</feature>
<name>A0ABN7XCL7_GIGMA</name>
<evidence type="ECO:0000313" key="4">
    <source>
        <dbReference type="Proteomes" id="UP000789901"/>
    </source>
</evidence>
<reference evidence="3 4" key="1">
    <citation type="submission" date="2021-06" db="EMBL/GenBank/DDBJ databases">
        <authorList>
            <person name="Kallberg Y."/>
            <person name="Tangrot J."/>
            <person name="Rosling A."/>
        </authorList>
    </citation>
    <scope>NUCLEOTIDE SEQUENCE [LARGE SCALE GENOMIC DNA]</scope>
    <source>
        <strain evidence="3 4">120-4 pot B 10/14</strain>
    </source>
</reference>
<keyword evidence="1" id="KW-0862">Zinc</keyword>
<feature type="non-terminal residue" evidence="3">
    <location>
        <position position="1"/>
    </location>
</feature>
<dbReference type="Proteomes" id="UP000789901">
    <property type="component" value="Unassembled WGS sequence"/>
</dbReference>
<keyword evidence="4" id="KW-1185">Reference proteome</keyword>
<evidence type="ECO:0000259" key="2">
    <source>
        <dbReference type="PROSITE" id="PS50157"/>
    </source>
</evidence>
<gene>
    <name evidence="3" type="ORF">GMARGA_LOCUS41768</name>
</gene>
<protein>
    <submittedName>
        <fullName evidence="3">33886_t:CDS:1</fullName>
    </submittedName>
</protein>
<dbReference type="EMBL" id="CAJVQB010118045">
    <property type="protein sequence ID" value="CAG8852947.1"/>
    <property type="molecule type" value="Genomic_DNA"/>
</dbReference>